<sequence>MGNLNPNPSLGGRQALAQGKRIQSLASPLSANPLPPHGKHPIYMLLRNLIRASVLIRWISLLGHLHVSSSPMCASSCTVTNGKANLEYQQLSWDTLRKSITGIVNRVNFTNVQQLIPKLFTENLIRSRGLFAWSIVKAQA</sequence>
<dbReference type="Gene3D" id="1.25.40.180">
    <property type="match status" value="1"/>
</dbReference>
<feature type="non-terminal residue" evidence="1">
    <location>
        <position position="140"/>
    </location>
</feature>
<proteinExistence type="predicted"/>
<organism evidence="1 2">
    <name type="scientific">Marasmius tenuissimus</name>
    <dbReference type="NCBI Taxonomy" id="585030"/>
    <lineage>
        <taxon>Eukaryota</taxon>
        <taxon>Fungi</taxon>
        <taxon>Dikarya</taxon>
        <taxon>Basidiomycota</taxon>
        <taxon>Agaricomycotina</taxon>
        <taxon>Agaricomycetes</taxon>
        <taxon>Agaricomycetidae</taxon>
        <taxon>Agaricales</taxon>
        <taxon>Marasmiineae</taxon>
        <taxon>Marasmiaceae</taxon>
        <taxon>Marasmius</taxon>
    </lineage>
</organism>
<gene>
    <name evidence="1" type="primary">CWC22_3</name>
    <name evidence="1" type="ORF">AAF712_016787</name>
</gene>
<dbReference type="Proteomes" id="UP001437256">
    <property type="component" value="Unassembled WGS sequence"/>
</dbReference>
<name>A0ABR2Z5U6_9AGAR</name>
<reference evidence="1 2" key="1">
    <citation type="submission" date="2024-05" db="EMBL/GenBank/DDBJ databases">
        <title>A draft genome resource for the thread blight pathogen Marasmius tenuissimus strain MS-2.</title>
        <authorList>
            <person name="Yulfo-Soto G.E."/>
            <person name="Baruah I.K."/>
            <person name="Amoako-Attah I."/>
            <person name="Bukari Y."/>
            <person name="Meinhardt L.W."/>
            <person name="Bailey B.A."/>
            <person name="Cohen S.P."/>
        </authorList>
    </citation>
    <scope>NUCLEOTIDE SEQUENCE [LARGE SCALE GENOMIC DNA]</scope>
    <source>
        <strain evidence="1 2">MS-2</strain>
    </source>
</reference>
<dbReference type="SUPFAM" id="SSF48371">
    <property type="entry name" value="ARM repeat"/>
    <property type="match status" value="1"/>
</dbReference>
<dbReference type="PANTHER" id="PTHR18034">
    <property type="entry name" value="CELL CYCLE CONTROL PROTEIN CWF22-RELATED"/>
    <property type="match status" value="1"/>
</dbReference>
<protein>
    <submittedName>
        <fullName evidence="1">Pre-mRNA-splicing factor cwc22</fullName>
    </submittedName>
</protein>
<dbReference type="PANTHER" id="PTHR18034:SF3">
    <property type="entry name" value="PRE-MRNA-SPLICING FACTOR CWC22 HOMOLOG"/>
    <property type="match status" value="1"/>
</dbReference>
<keyword evidence="2" id="KW-1185">Reference proteome</keyword>
<dbReference type="InterPro" id="IPR016024">
    <property type="entry name" value="ARM-type_fold"/>
</dbReference>
<dbReference type="InterPro" id="IPR050781">
    <property type="entry name" value="CWC22_splicing_factor"/>
</dbReference>
<evidence type="ECO:0000313" key="1">
    <source>
        <dbReference type="EMBL" id="KAL0056608.1"/>
    </source>
</evidence>
<accession>A0ABR2Z5U6</accession>
<dbReference type="EMBL" id="JBBXMP010001206">
    <property type="protein sequence ID" value="KAL0056608.1"/>
    <property type="molecule type" value="Genomic_DNA"/>
</dbReference>
<evidence type="ECO:0000313" key="2">
    <source>
        <dbReference type="Proteomes" id="UP001437256"/>
    </source>
</evidence>
<comment type="caution">
    <text evidence="1">The sequence shown here is derived from an EMBL/GenBank/DDBJ whole genome shotgun (WGS) entry which is preliminary data.</text>
</comment>